<keyword evidence="10" id="KW-0238">DNA-binding</keyword>
<organism evidence="15 16">
    <name type="scientific">Peribacillus deserti</name>
    <dbReference type="NCBI Taxonomy" id="673318"/>
    <lineage>
        <taxon>Bacteria</taxon>
        <taxon>Bacillati</taxon>
        <taxon>Bacillota</taxon>
        <taxon>Bacilli</taxon>
        <taxon>Bacillales</taxon>
        <taxon>Bacillaceae</taxon>
        <taxon>Peribacillus</taxon>
    </lineage>
</organism>
<keyword evidence="2" id="KW-0479">Metal-binding</keyword>
<dbReference type="Proteomes" id="UP000823486">
    <property type="component" value="Unassembled WGS sequence"/>
</dbReference>
<dbReference type="SMART" id="SM00488">
    <property type="entry name" value="DEXDc2"/>
    <property type="match status" value="1"/>
</dbReference>
<dbReference type="InterPro" id="IPR006555">
    <property type="entry name" value="ATP-dep_Helicase_C"/>
</dbReference>
<proteinExistence type="inferred from homology"/>
<keyword evidence="9" id="KW-0411">Iron-sulfur</keyword>
<dbReference type="PROSITE" id="PS51193">
    <property type="entry name" value="HELICASE_ATP_BIND_2"/>
    <property type="match status" value="1"/>
</dbReference>
<gene>
    <name evidence="15" type="ORF">JOC77_002859</name>
</gene>
<keyword evidence="7" id="KW-0067">ATP-binding</keyword>
<evidence type="ECO:0000256" key="9">
    <source>
        <dbReference type="ARBA" id="ARBA00023014"/>
    </source>
</evidence>
<keyword evidence="11" id="KW-0234">DNA repair</keyword>
<feature type="domain" description="Helicase ATP-binding" evidence="14">
    <location>
        <begin position="181"/>
        <end position="427"/>
    </location>
</feature>
<evidence type="ECO:0000256" key="2">
    <source>
        <dbReference type="ARBA" id="ARBA00022723"/>
    </source>
</evidence>
<evidence type="ECO:0000256" key="13">
    <source>
        <dbReference type="ARBA" id="ARBA00038058"/>
    </source>
</evidence>
<dbReference type="InterPro" id="IPR010614">
    <property type="entry name" value="RAD3-like_helicase_DEAD"/>
</dbReference>
<evidence type="ECO:0000256" key="10">
    <source>
        <dbReference type="ARBA" id="ARBA00023125"/>
    </source>
</evidence>
<dbReference type="GO" id="GO:0004386">
    <property type="term" value="F:helicase activity"/>
    <property type="evidence" value="ECO:0007669"/>
    <property type="project" value="UniProtKB-KW"/>
</dbReference>
<evidence type="ECO:0000256" key="3">
    <source>
        <dbReference type="ARBA" id="ARBA00022741"/>
    </source>
</evidence>
<dbReference type="PANTHER" id="PTHR11472:SF34">
    <property type="entry name" value="REGULATOR OF TELOMERE ELONGATION HELICASE 1"/>
    <property type="match status" value="1"/>
</dbReference>
<evidence type="ECO:0000256" key="11">
    <source>
        <dbReference type="ARBA" id="ARBA00023204"/>
    </source>
</evidence>
<evidence type="ECO:0000313" key="16">
    <source>
        <dbReference type="Proteomes" id="UP000823486"/>
    </source>
</evidence>
<evidence type="ECO:0000256" key="1">
    <source>
        <dbReference type="ARBA" id="ARBA00022485"/>
    </source>
</evidence>
<sequence length="764" mass="87952">MQEEISLSVRPLVEYVFRSGSIETGFRSATAMTEGTKIHQKIQKSYKETDQKEVFLRTELTLEEIMIKLEGRCDGLLIENDEIIIDEIKSTKKDLNGITEDTYPVHWAQAQCYAYMYAKYHHSAHMIVQLTYVHVLTEEKAVFRKRLSFDELETFINFVIKEYLPYANLRLRHMAKRDSSIQSLKFPYSSYRKGQRHFAGAVYKTISEQKNLFANAPTGIGKTISATFPSIKAMGEGKLKRIIYLTAKTITRQVAEEAFFLMLQKGLTVHSVTITAKEKVCFKENLSCSKESCDFSNGYYDRINGAILDILSNETIMNRKVIEQYAFKHKVCPFEFSLDLAYTADVIICDYNYIFDPKVSLRRLVEEQKKETVLLVDEAHNLVERARNMFSSQLVKSEFLHIKREFKSINKSLSEAAKKLNDFFIAVKKQIPLSGFIVEKNIPEELLVLVDEFTGHAEAELLSSRTEPDELLLEAFFSAGDFLRIAKLFDERFVYFCEKDRNEIRISLLCLDPSMQLQKTGKGYRSKVYFSATLQPIHFFKDMLGADQTDYTISIPTPFTAEQTEIFIYPLSTRYHDRERSLVPISDYIYEQVNGKPGNYLIFFPSYKYMQDVLSIFMQKEFSGKISIQNSDMTEQEREDFLESFTENAADSHAGFAVLGGIFSEGVDLKGDRLSGVVVVGVGLPQLNAERNIMKDYFTSTGKNGYDYAYVFPGMNKILQAGGRLIRSESDTGTIVLIDDRYLTPKYQSMLPEEWRNYKIVRRQ</sequence>
<dbReference type="InterPro" id="IPR027417">
    <property type="entry name" value="P-loop_NTPase"/>
</dbReference>
<dbReference type="Gene3D" id="3.90.320.10">
    <property type="match status" value="1"/>
</dbReference>
<keyword evidence="6 15" id="KW-0347">Helicase</keyword>
<evidence type="ECO:0000256" key="8">
    <source>
        <dbReference type="ARBA" id="ARBA00023004"/>
    </source>
</evidence>
<evidence type="ECO:0000256" key="6">
    <source>
        <dbReference type="ARBA" id="ARBA00022806"/>
    </source>
</evidence>
<keyword evidence="16" id="KW-1185">Reference proteome</keyword>
<keyword evidence="1" id="KW-0004">4Fe-4S</keyword>
<dbReference type="Pfam" id="PF13307">
    <property type="entry name" value="Helicase_C_2"/>
    <property type="match status" value="1"/>
</dbReference>
<dbReference type="InterPro" id="IPR045028">
    <property type="entry name" value="DinG/Rad3-like"/>
</dbReference>
<dbReference type="RefSeq" id="WP_204544209.1">
    <property type="nucleotide sequence ID" value="NZ_JAFBFI010000012.1"/>
</dbReference>
<dbReference type="InterPro" id="IPR006554">
    <property type="entry name" value="Helicase-like_DEXD_c2"/>
</dbReference>
<keyword evidence="3" id="KW-0547">Nucleotide-binding</keyword>
<comment type="caution">
    <text evidence="15">The sequence shown here is derived from an EMBL/GenBank/DDBJ whole genome shotgun (WGS) entry which is preliminary data.</text>
</comment>
<dbReference type="InterPro" id="IPR011604">
    <property type="entry name" value="PDDEXK-like_dom_sf"/>
</dbReference>
<name>A0ABS2QKX6_9BACI</name>
<evidence type="ECO:0000256" key="4">
    <source>
        <dbReference type="ARBA" id="ARBA00022763"/>
    </source>
</evidence>
<dbReference type="Gene3D" id="1.10.275.30">
    <property type="match status" value="1"/>
</dbReference>
<protein>
    <submittedName>
        <fullName evidence="15">Rad3-related DNA helicase</fullName>
    </submittedName>
</protein>
<keyword evidence="8" id="KW-0408">Iron</keyword>
<evidence type="ECO:0000313" key="15">
    <source>
        <dbReference type="EMBL" id="MBM7693419.1"/>
    </source>
</evidence>
<keyword evidence="4" id="KW-0227">DNA damage</keyword>
<dbReference type="SMART" id="SM00491">
    <property type="entry name" value="HELICc2"/>
    <property type="match status" value="1"/>
</dbReference>
<comment type="similarity">
    <text evidence="13">Belongs to the helicase family. DinG subfamily.</text>
</comment>
<keyword evidence="12" id="KW-0413">Isomerase</keyword>
<accession>A0ABS2QKX6</accession>
<reference evidence="15 16" key="1">
    <citation type="submission" date="2021-01" db="EMBL/GenBank/DDBJ databases">
        <title>Genomic Encyclopedia of Type Strains, Phase IV (KMG-IV): sequencing the most valuable type-strain genomes for metagenomic binning, comparative biology and taxonomic classification.</title>
        <authorList>
            <person name="Goeker M."/>
        </authorList>
    </citation>
    <scope>NUCLEOTIDE SEQUENCE [LARGE SCALE GENOMIC DNA]</scope>
    <source>
        <strain evidence="15 16">DSM 105482</strain>
    </source>
</reference>
<evidence type="ECO:0000259" key="14">
    <source>
        <dbReference type="PROSITE" id="PS51193"/>
    </source>
</evidence>
<evidence type="ECO:0000256" key="12">
    <source>
        <dbReference type="ARBA" id="ARBA00023235"/>
    </source>
</evidence>
<dbReference type="Gene3D" id="3.40.50.300">
    <property type="entry name" value="P-loop containing nucleotide triphosphate hydrolases"/>
    <property type="match status" value="2"/>
</dbReference>
<dbReference type="Pfam" id="PF06733">
    <property type="entry name" value="DEAD_2"/>
    <property type="match status" value="1"/>
</dbReference>
<evidence type="ECO:0000256" key="5">
    <source>
        <dbReference type="ARBA" id="ARBA00022801"/>
    </source>
</evidence>
<dbReference type="InterPro" id="IPR014013">
    <property type="entry name" value="Helic_SF1/SF2_ATP-bd_DinG/Rad3"/>
</dbReference>
<evidence type="ECO:0000256" key="7">
    <source>
        <dbReference type="ARBA" id="ARBA00022840"/>
    </source>
</evidence>
<dbReference type="EMBL" id="JAFBFI010000012">
    <property type="protein sequence ID" value="MBM7693419.1"/>
    <property type="molecule type" value="Genomic_DNA"/>
</dbReference>
<dbReference type="SUPFAM" id="SSF52540">
    <property type="entry name" value="P-loop containing nucleoside triphosphate hydrolases"/>
    <property type="match status" value="2"/>
</dbReference>
<dbReference type="PANTHER" id="PTHR11472">
    <property type="entry name" value="DNA REPAIR DEAD HELICASE RAD3/XP-D SUBFAMILY MEMBER"/>
    <property type="match status" value="1"/>
</dbReference>
<keyword evidence="5" id="KW-0378">Hydrolase</keyword>